<name>A0A3G6J5B8_9CORY</name>
<organism evidence="12 13">
    <name type="scientific">Corynebacterium choanae</name>
    <dbReference type="NCBI Taxonomy" id="1862358"/>
    <lineage>
        <taxon>Bacteria</taxon>
        <taxon>Bacillati</taxon>
        <taxon>Actinomycetota</taxon>
        <taxon>Actinomycetes</taxon>
        <taxon>Mycobacteriales</taxon>
        <taxon>Corynebacteriaceae</taxon>
        <taxon>Corynebacterium</taxon>
    </lineage>
</organism>
<dbReference type="InterPro" id="IPR014721">
    <property type="entry name" value="Ribsml_uS5_D2-typ_fold_subgr"/>
</dbReference>
<dbReference type="GO" id="GO:0016114">
    <property type="term" value="P:terpenoid biosynthetic process"/>
    <property type="evidence" value="ECO:0007669"/>
    <property type="project" value="InterPro"/>
</dbReference>
<dbReference type="SUPFAM" id="SSF54211">
    <property type="entry name" value="Ribosomal protein S5 domain 2-like"/>
    <property type="match status" value="1"/>
</dbReference>
<keyword evidence="4 9" id="KW-0808">Transferase</keyword>
<dbReference type="NCBIfam" id="NF002870">
    <property type="entry name" value="PRK03188.1"/>
    <property type="match status" value="1"/>
</dbReference>
<keyword evidence="5 9" id="KW-0547">Nucleotide-binding</keyword>
<dbReference type="InterPro" id="IPR006204">
    <property type="entry name" value="GHMP_kinase_N_dom"/>
</dbReference>
<dbReference type="PIRSF" id="PIRSF010376">
    <property type="entry name" value="IspE"/>
    <property type="match status" value="1"/>
</dbReference>
<dbReference type="Gene3D" id="3.30.70.890">
    <property type="entry name" value="GHMP kinase, C-terminal domain"/>
    <property type="match status" value="1"/>
</dbReference>
<evidence type="ECO:0000259" key="11">
    <source>
        <dbReference type="Pfam" id="PF08544"/>
    </source>
</evidence>
<evidence type="ECO:0000313" key="13">
    <source>
        <dbReference type="Proteomes" id="UP000269019"/>
    </source>
</evidence>
<keyword evidence="13" id="KW-1185">Reference proteome</keyword>
<dbReference type="GO" id="GO:0005524">
    <property type="term" value="F:ATP binding"/>
    <property type="evidence" value="ECO:0007669"/>
    <property type="project" value="UniProtKB-UniRule"/>
</dbReference>
<feature type="domain" description="GHMP kinase N-terminal" evidence="10">
    <location>
        <begin position="90"/>
        <end position="177"/>
    </location>
</feature>
<keyword evidence="7 9" id="KW-0067">ATP-binding</keyword>
<comment type="pathway">
    <text evidence="9">Isoprenoid biosynthesis; isopentenyl diphosphate biosynthesis via DXP pathway; isopentenyl diphosphate from 1-deoxy-D-xylulose 5-phosphate: step 3/6.</text>
</comment>
<dbReference type="InterPro" id="IPR013750">
    <property type="entry name" value="GHMP_kinase_C_dom"/>
</dbReference>
<dbReference type="Pfam" id="PF08544">
    <property type="entry name" value="GHMP_kinases_C"/>
    <property type="match status" value="1"/>
</dbReference>
<feature type="active site" evidence="9">
    <location>
        <position position="21"/>
    </location>
</feature>
<evidence type="ECO:0000256" key="7">
    <source>
        <dbReference type="ARBA" id="ARBA00022840"/>
    </source>
</evidence>
<feature type="domain" description="GHMP kinase C-terminal" evidence="11">
    <location>
        <begin position="236"/>
        <end position="313"/>
    </location>
</feature>
<sequence>MKDLETRHTPVARIAARAQAKTNLLLAVGALGADGYHPLTTVFHAVELANTVTLTAYSPRQVPWHRGDSRVLGLRVRGLHAHKVPNDSSNLAWRAVDLVTAELVQRGYDPSTLPAVVIEITKQVPTAGGMAGGSADGAAAIKAAAQLFADGLLAEERSTLLAMCAILGADVPFSFVGRTQLGTGRGDELVEMMVRGRYHWVMAAQSDGLSTPAVFRRFDEMTPPRDSLASVDVTAMAQALRSGDPAALAPLLHNDLQPAALSLMPKLHSVLDAGRSAGALAGIVSGSGPTCVFLCRDAQHAQDVAEELHDTGKAMVAVATSGPAAGATLVTEE</sequence>
<keyword evidence="6 9" id="KW-0418">Kinase</keyword>
<evidence type="ECO:0000256" key="1">
    <source>
        <dbReference type="ARBA" id="ARBA00009684"/>
    </source>
</evidence>
<evidence type="ECO:0000256" key="2">
    <source>
        <dbReference type="ARBA" id="ARBA00012052"/>
    </source>
</evidence>
<protein>
    <recommendedName>
        <fullName evidence="3 9">4-diphosphocytidyl-2-C-methyl-D-erythritol kinase</fullName>
        <shortName evidence="9">CMK</shortName>
        <ecNumber evidence="2 9">2.7.1.148</ecNumber>
    </recommendedName>
    <alternativeName>
        <fullName evidence="8 9">4-(cytidine-5'-diphospho)-2-C-methyl-D-erythritol kinase</fullName>
    </alternativeName>
</protein>
<evidence type="ECO:0000256" key="9">
    <source>
        <dbReference type="HAMAP-Rule" id="MF_00061"/>
    </source>
</evidence>
<dbReference type="PANTHER" id="PTHR43527:SF2">
    <property type="entry name" value="4-DIPHOSPHOCYTIDYL-2-C-METHYL-D-ERYTHRITOL KINASE, CHLOROPLASTIC"/>
    <property type="match status" value="1"/>
</dbReference>
<dbReference type="EC" id="2.7.1.148" evidence="2 9"/>
<dbReference type="PANTHER" id="PTHR43527">
    <property type="entry name" value="4-DIPHOSPHOCYTIDYL-2-C-METHYL-D-ERYTHRITOL KINASE, CHLOROPLASTIC"/>
    <property type="match status" value="1"/>
</dbReference>
<dbReference type="UniPathway" id="UPA00056">
    <property type="reaction ID" value="UER00094"/>
</dbReference>
<dbReference type="GO" id="GO:0019288">
    <property type="term" value="P:isopentenyl diphosphate biosynthetic process, methylerythritol 4-phosphate pathway"/>
    <property type="evidence" value="ECO:0007669"/>
    <property type="project" value="UniProtKB-UniRule"/>
</dbReference>
<dbReference type="EMBL" id="CP033896">
    <property type="protein sequence ID" value="AZA13129.1"/>
    <property type="molecule type" value="Genomic_DNA"/>
</dbReference>
<keyword evidence="9" id="KW-0414">Isoprene biosynthesis</keyword>
<dbReference type="Pfam" id="PF00288">
    <property type="entry name" value="GHMP_kinases_N"/>
    <property type="match status" value="1"/>
</dbReference>
<evidence type="ECO:0000256" key="3">
    <source>
        <dbReference type="ARBA" id="ARBA00017473"/>
    </source>
</evidence>
<dbReference type="SUPFAM" id="SSF55060">
    <property type="entry name" value="GHMP Kinase, C-terminal domain"/>
    <property type="match status" value="1"/>
</dbReference>
<feature type="active site" evidence="9">
    <location>
        <position position="170"/>
    </location>
</feature>
<evidence type="ECO:0000256" key="6">
    <source>
        <dbReference type="ARBA" id="ARBA00022777"/>
    </source>
</evidence>
<dbReference type="GO" id="GO:0050515">
    <property type="term" value="F:4-(cytidine 5'-diphospho)-2-C-methyl-D-erythritol kinase activity"/>
    <property type="evidence" value="ECO:0007669"/>
    <property type="project" value="UniProtKB-UniRule"/>
</dbReference>
<gene>
    <name evidence="9 12" type="primary">ispE</name>
    <name evidence="12" type="ORF">CCHOA_03590</name>
</gene>
<dbReference type="Proteomes" id="UP000269019">
    <property type="component" value="Chromosome"/>
</dbReference>
<evidence type="ECO:0000256" key="5">
    <source>
        <dbReference type="ARBA" id="ARBA00022741"/>
    </source>
</evidence>
<comment type="catalytic activity">
    <reaction evidence="9">
        <text>4-CDP-2-C-methyl-D-erythritol + ATP = 4-CDP-2-C-methyl-D-erythritol 2-phosphate + ADP + H(+)</text>
        <dbReference type="Rhea" id="RHEA:18437"/>
        <dbReference type="ChEBI" id="CHEBI:15378"/>
        <dbReference type="ChEBI" id="CHEBI:30616"/>
        <dbReference type="ChEBI" id="CHEBI:57823"/>
        <dbReference type="ChEBI" id="CHEBI:57919"/>
        <dbReference type="ChEBI" id="CHEBI:456216"/>
        <dbReference type="EC" id="2.7.1.148"/>
    </reaction>
</comment>
<dbReference type="InterPro" id="IPR020568">
    <property type="entry name" value="Ribosomal_Su5_D2-typ_SF"/>
</dbReference>
<dbReference type="RefSeq" id="WP_245992186.1">
    <property type="nucleotide sequence ID" value="NZ_CP033896.1"/>
</dbReference>
<dbReference type="InterPro" id="IPR036554">
    <property type="entry name" value="GHMP_kinase_C_sf"/>
</dbReference>
<dbReference type="InterPro" id="IPR004424">
    <property type="entry name" value="IspE"/>
</dbReference>
<comment type="function">
    <text evidence="9">Catalyzes the phosphorylation of the position 2 hydroxy group of 4-diphosphocytidyl-2C-methyl-D-erythritol.</text>
</comment>
<reference evidence="12 13" key="1">
    <citation type="submission" date="2018-11" db="EMBL/GenBank/DDBJ databases">
        <authorList>
            <person name="Kleinhagauer T."/>
            <person name="Glaeser S.P."/>
            <person name="Spergser J."/>
            <person name="Ruckert C."/>
            <person name="Kaempfer P."/>
            <person name="Busse H.-J."/>
        </authorList>
    </citation>
    <scope>NUCLEOTIDE SEQUENCE [LARGE SCALE GENOMIC DNA]</scope>
    <source>
        <strain evidence="12 13">200CH</strain>
    </source>
</reference>
<evidence type="ECO:0000256" key="4">
    <source>
        <dbReference type="ARBA" id="ARBA00022679"/>
    </source>
</evidence>
<dbReference type="Gene3D" id="3.30.230.10">
    <property type="match status" value="1"/>
</dbReference>
<proteinExistence type="inferred from homology"/>
<dbReference type="AlphaFoldDB" id="A0A3G6J5B8"/>
<dbReference type="KEGG" id="ccho:CCHOA_03590"/>
<evidence type="ECO:0000313" key="12">
    <source>
        <dbReference type="EMBL" id="AZA13129.1"/>
    </source>
</evidence>
<evidence type="ECO:0000259" key="10">
    <source>
        <dbReference type="Pfam" id="PF00288"/>
    </source>
</evidence>
<evidence type="ECO:0000256" key="8">
    <source>
        <dbReference type="ARBA" id="ARBA00032554"/>
    </source>
</evidence>
<accession>A0A3G6J5B8</accession>
<feature type="binding site" evidence="9">
    <location>
        <begin position="125"/>
        <end position="135"/>
    </location>
    <ligand>
        <name>ATP</name>
        <dbReference type="ChEBI" id="CHEBI:30616"/>
    </ligand>
</feature>
<comment type="similarity">
    <text evidence="1 9">Belongs to the GHMP kinase family. IspE subfamily.</text>
</comment>
<dbReference type="HAMAP" id="MF_00061">
    <property type="entry name" value="IspE"/>
    <property type="match status" value="1"/>
</dbReference>